<name>A0A2H4KGH6_9TELE</name>
<dbReference type="PROSITE" id="PS51362">
    <property type="entry name" value="TGF_BETA_2"/>
    <property type="match status" value="1"/>
</dbReference>
<comment type="subcellular location">
    <subcellularLocation>
        <location evidence="1">Secreted</location>
    </subcellularLocation>
</comment>
<dbReference type="Pfam" id="PF04709">
    <property type="entry name" value="AMH_N"/>
    <property type="match status" value="1"/>
</dbReference>
<dbReference type="Gene3D" id="2.10.90.10">
    <property type="entry name" value="Cystine-knot cytokines"/>
    <property type="match status" value="1"/>
</dbReference>
<evidence type="ECO:0000259" key="7">
    <source>
        <dbReference type="PROSITE" id="PS51362"/>
    </source>
</evidence>
<keyword evidence="2" id="KW-0964">Secreted</keyword>
<evidence type="ECO:0000256" key="2">
    <source>
        <dbReference type="ARBA" id="ARBA00022525"/>
    </source>
</evidence>
<gene>
    <name evidence="8" type="primary">Amh</name>
</gene>
<evidence type="ECO:0000256" key="5">
    <source>
        <dbReference type="RuleBase" id="RU000354"/>
    </source>
</evidence>
<reference evidence="8" key="1">
    <citation type="submission" date="2016-07" db="EMBL/GenBank/DDBJ databases">
        <title>Expression profiles of Amh and FoxL2 in Schizothorax kozlovi, and their response to temperature during the early developmental stage.</title>
        <authorList>
            <person name="He Y."/>
            <person name="Wu X."/>
            <person name="Zhu Y."/>
            <person name="Wang X."/>
            <person name="Yang D."/>
        </authorList>
    </citation>
    <scope>NUCLEOTIDE SEQUENCE</scope>
</reference>
<proteinExistence type="evidence at transcript level"/>
<organism evidence="8">
    <name type="scientific">Schizothorax kozlovi</name>
    <dbReference type="NCBI Taxonomy" id="327696"/>
    <lineage>
        <taxon>Eukaryota</taxon>
        <taxon>Metazoa</taxon>
        <taxon>Chordata</taxon>
        <taxon>Craniata</taxon>
        <taxon>Vertebrata</taxon>
        <taxon>Euteleostomi</taxon>
        <taxon>Actinopterygii</taxon>
        <taxon>Neopterygii</taxon>
        <taxon>Teleostei</taxon>
        <taxon>Ostariophysi</taxon>
        <taxon>Cypriniformes</taxon>
        <taxon>Cyprinidae</taxon>
        <taxon>Schizothoracinae</taxon>
        <taxon>Schizothorax</taxon>
    </lineage>
</organism>
<dbReference type="PANTHER" id="PTHR15009:SF4">
    <property type="entry name" value="MUELLERIAN-INHIBITING FACTOR"/>
    <property type="match status" value="1"/>
</dbReference>
<dbReference type="AlphaFoldDB" id="A0A2H4KGH6"/>
<dbReference type="SUPFAM" id="SSF57501">
    <property type="entry name" value="Cystine-knot cytokines"/>
    <property type="match status" value="1"/>
</dbReference>
<dbReference type="InterPro" id="IPR006799">
    <property type="entry name" value="AMH_N"/>
</dbReference>
<evidence type="ECO:0000313" key="8">
    <source>
        <dbReference type="EMBL" id="ASU44862.1"/>
    </source>
</evidence>
<dbReference type="InterPro" id="IPR001839">
    <property type="entry name" value="TGF-b_C"/>
</dbReference>
<dbReference type="CDD" id="cd13757">
    <property type="entry name" value="TGF_beta_AMH"/>
    <property type="match status" value="1"/>
</dbReference>
<dbReference type="SMART" id="SM00204">
    <property type="entry name" value="TGFB"/>
    <property type="match status" value="1"/>
</dbReference>
<accession>A0A2H4KGH6</accession>
<dbReference type="PANTHER" id="PTHR15009">
    <property type="entry name" value="MUELLERIAN-INHIBITING FACTOR"/>
    <property type="match status" value="1"/>
</dbReference>
<dbReference type="GO" id="GO:0005576">
    <property type="term" value="C:extracellular region"/>
    <property type="evidence" value="ECO:0007669"/>
    <property type="project" value="UniProtKB-SubCell"/>
</dbReference>
<evidence type="ECO:0000256" key="6">
    <source>
        <dbReference type="SAM" id="SignalP"/>
    </source>
</evidence>
<sequence>MLFHARFWLVLLLTVATGLYGASVGHEEQDNSPKVTQLSGWNGDEQEVADMVHVPRSAIEQPIDPSAHSTHSTEDVPCDEEQLAHSRAMDDFLSALNRESELGRMDSQRFGICSSGISGLQISHLVQSLDQKRSGLKGVHATKVDIWDAEKEGEMTLTLTFPRHAQPTSPASVTLLFSVDSMKGDGLRVKFNSHPIHPNTQTVCISEATRFLVLTAGQNHAHVHLKLSVTIETWKDENKPKPSVSELRDVLMRKVDGSNVSMRPILVFLSDRDEQRTPHLKYHGNPLDEKLPSRTYLFLCELQKFLSDVLPQKEGPTSQQGANSVSLDALHSLPPLSLGLSSTESLLSGLVNSSMLTVFVFPERQQGLQTHRVEVTLDSPLLSVLRMRVDEAMAQVKQQEAGQKVTDRLQKLSKLSGLSPEGEDNEAVAKDHKEAQYRSVLLLKALQMVLGTWEVERAQRAARADEDGPSVSSQCRLQSLSVSLRKFLLEPSKVNINNCEGECKFPLTGSNNNHAILLNSHIQSGEPINRSLCCVPVEFDDLSVIELESESTKISFKTNVVATKCECR</sequence>
<keyword evidence="5" id="KW-0339">Growth factor</keyword>
<dbReference type="GO" id="GO:0008083">
    <property type="term" value="F:growth factor activity"/>
    <property type="evidence" value="ECO:0007669"/>
    <property type="project" value="UniProtKB-KW"/>
</dbReference>
<evidence type="ECO:0000256" key="3">
    <source>
        <dbReference type="ARBA" id="ARBA00022729"/>
    </source>
</evidence>
<feature type="chain" id="PRO_5014177220" evidence="6">
    <location>
        <begin position="19"/>
        <end position="568"/>
    </location>
</feature>
<feature type="signal peptide" evidence="6">
    <location>
        <begin position="1"/>
        <end position="18"/>
    </location>
</feature>
<dbReference type="InterPro" id="IPR021203">
    <property type="entry name" value="Muellerian-inhibiting_factor"/>
</dbReference>
<dbReference type="GO" id="GO:0008406">
    <property type="term" value="P:gonad development"/>
    <property type="evidence" value="ECO:0007669"/>
    <property type="project" value="InterPro"/>
</dbReference>
<protein>
    <submittedName>
        <fullName evidence="8">Anti-Mullerian hormone</fullName>
    </submittedName>
</protein>
<dbReference type="GO" id="GO:0030154">
    <property type="term" value="P:cell differentiation"/>
    <property type="evidence" value="ECO:0007669"/>
    <property type="project" value="UniProtKB-KW"/>
</dbReference>
<keyword evidence="4" id="KW-0221">Differentiation</keyword>
<dbReference type="Pfam" id="PF00019">
    <property type="entry name" value="TGF_beta"/>
    <property type="match status" value="1"/>
</dbReference>
<dbReference type="InterPro" id="IPR029034">
    <property type="entry name" value="Cystine-knot_cytokine"/>
</dbReference>
<keyword evidence="3 6" id="KW-0732">Signal</keyword>
<dbReference type="EMBL" id="KX610686">
    <property type="protein sequence ID" value="ASU44862.1"/>
    <property type="molecule type" value="mRNA"/>
</dbReference>
<evidence type="ECO:0000256" key="4">
    <source>
        <dbReference type="ARBA" id="ARBA00022782"/>
    </source>
</evidence>
<comment type="similarity">
    <text evidence="5">Belongs to the TGF-beta family.</text>
</comment>
<evidence type="ECO:0000256" key="1">
    <source>
        <dbReference type="ARBA" id="ARBA00004613"/>
    </source>
</evidence>
<feature type="domain" description="TGF-beta family profile" evidence="7">
    <location>
        <begin position="457"/>
        <end position="568"/>
    </location>
</feature>